<proteinExistence type="predicted"/>
<dbReference type="Pfam" id="PF01797">
    <property type="entry name" value="Y1_Tnp"/>
    <property type="match status" value="1"/>
</dbReference>
<dbReference type="PANTHER" id="PTHR36966">
    <property type="entry name" value="REP-ASSOCIATED TYROSINE TRANSPOSASE"/>
    <property type="match status" value="1"/>
</dbReference>
<protein>
    <submittedName>
        <fullName evidence="2">Putative type I restriction-modification system DNA methylase</fullName>
    </submittedName>
</protein>
<dbReference type="PANTHER" id="PTHR36966:SF1">
    <property type="entry name" value="REP-ASSOCIATED TYROSINE TRANSPOSASE"/>
    <property type="match status" value="1"/>
</dbReference>
<dbReference type="Proteomes" id="UP000254651">
    <property type="component" value="Unassembled WGS sequence"/>
</dbReference>
<keyword evidence="3" id="KW-1185">Reference proteome</keyword>
<dbReference type="InterPro" id="IPR052715">
    <property type="entry name" value="RAYT_transposase"/>
</dbReference>
<reference evidence="2 3" key="1">
    <citation type="submission" date="2018-06" db="EMBL/GenBank/DDBJ databases">
        <authorList>
            <consortium name="Pathogen Informatics"/>
            <person name="Doyle S."/>
        </authorList>
    </citation>
    <scope>NUCLEOTIDE SEQUENCE [LARGE SCALE GENOMIC DNA]</scope>
    <source>
        <strain evidence="2 3">NCTC10295</strain>
    </source>
</reference>
<sequence length="166" mass="20235">MDYRRFYRNGGLYFFTVNSYQRRPILTRADIRSTLREAVQKVRQNYPFEIQAWVLLPDHLHTIWQMPEADADFSVRWNQIKRHVTFHCGKQYADGHIWQNRFWEHHIRDEQDFANHFDYIHWNPMKHGYVRSIADWPYSTFHRHVKAGIYPPDWCGGNLNFTVAHD</sequence>
<name>A0A378UEG7_BERDE</name>
<gene>
    <name evidence="2" type="ORF">NCTC10295_00456</name>
</gene>
<dbReference type="GO" id="GO:0006313">
    <property type="term" value="P:DNA transposition"/>
    <property type="evidence" value="ECO:0007669"/>
    <property type="project" value="InterPro"/>
</dbReference>
<dbReference type="GO" id="GO:0032259">
    <property type="term" value="P:methylation"/>
    <property type="evidence" value="ECO:0007669"/>
    <property type="project" value="UniProtKB-KW"/>
</dbReference>
<dbReference type="RefSeq" id="WP_066080625.1">
    <property type="nucleotide sequence ID" value="NZ_CP181246.1"/>
</dbReference>
<organism evidence="2 3">
    <name type="scientific">Bergeriella denitrificans</name>
    <name type="common">Neisseria denitrificans</name>
    <dbReference type="NCBI Taxonomy" id="494"/>
    <lineage>
        <taxon>Bacteria</taxon>
        <taxon>Pseudomonadati</taxon>
        <taxon>Pseudomonadota</taxon>
        <taxon>Betaproteobacteria</taxon>
        <taxon>Neisseriales</taxon>
        <taxon>Neisseriaceae</taxon>
        <taxon>Bergeriella</taxon>
    </lineage>
</organism>
<dbReference type="SMART" id="SM01321">
    <property type="entry name" value="Y1_Tnp"/>
    <property type="match status" value="1"/>
</dbReference>
<evidence type="ECO:0000259" key="1">
    <source>
        <dbReference type="SMART" id="SM01321"/>
    </source>
</evidence>
<evidence type="ECO:0000313" key="3">
    <source>
        <dbReference type="Proteomes" id="UP000254651"/>
    </source>
</evidence>
<dbReference type="InterPro" id="IPR036515">
    <property type="entry name" value="Transposase_17_sf"/>
</dbReference>
<dbReference type="AlphaFoldDB" id="A0A378UEG7"/>
<dbReference type="NCBIfam" id="NF047646">
    <property type="entry name" value="REP_Tyr_transpos"/>
    <property type="match status" value="1"/>
</dbReference>
<keyword evidence="2" id="KW-0808">Transferase</keyword>
<dbReference type="InterPro" id="IPR002686">
    <property type="entry name" value="Transposase_17"/>
</dbReference>
<dbReference type="GO" id="GO:0008168">
    <property type="term" value="F:methyltransferase activity"/>
    <property type="evidence" value="ECO:0007669"/>
    <property type="project" value="UniProtKB-KW"/>
</dbReference>
<keyword evidence="2" id="KW-0489">Methyltransferase</keyword>
<evidence type="ECO:0000313" key="2">
    <source>
        <dbReference type="EMBL" id="STZ75705.1"/>
    </source>
</evidence>
<dbReference type="EMBL" id="UGQS01000001">
    <property type="protein sequence ID" value="STZ75705.1"/>
    <property type="molecule type" value="Genomic_DNA"/>
</dbReference>
<feature type="domain" description="Transposase IS200-like" evidence="1">
    <location>
        <begin position="8"/>
        <end position="123"/>
    </location>
</feature>
<dbReference type="GO" id="GO:0004803">
    <property type="term" value="F:transposase activity"/>
    <property type="evidence" value="ECO:0007669"/>
    <property type="project" value="InterPro"/>
</dbReference>
<dbReference type="Gene3D" id="3.30.70.1290">
    <property type="entry name" value="Transposase IS200-like"/>
    <property type="match status" value="1"/>
</dbReference>
<dbReference type="SUPFAM" id="SSF143422">
    <property type="entry name" value="Transposase IS200-like"/>
    <property type="match status" value="1"/>
</dbReference>
<accession>A0A378UEG7</accession>
<dbReference type="GO" id="GO:0043565">
    <property type="term" value="F:sequence-specific DNA binding"/>
    <property type="evidence" value="ECO:0007669"/>
    <property type="project" value="TreeGrafter"/>
</dbReference>